<dbReference type="InParanoid" id="L8Y758"/>
<proteinExistence type="inferred from homology"/>
<feature type="domain" description="KH-like RNA-binding" evidence="2">
    <location>
        <begin position="6"/>
        <end position="84"/>
    </location>
</feature>
<dbReference type="GO" id="GO:0005737">
    <property type="term" value="C:cytoplasm"/>
    <property type="evidence" value="ECO:0007669"/>
    <property type="project" value="TreeGrafter"/>
</dbReference>
<dbReference type="STRING" id="246437.L8Y758"/>
<evidence type="ECO:0000313" key="4">
    <source>
        <dbReference type="Proteomes" id="UP000011518"/>
    </source>
</evidence>
<evidence type="ECO:0000259" key="2">
    <source>
        <dbReference type="Pfam" id="PF16005"/>
    </source>
</evidence>
<dbReference type="GO" id="GO:0003723">
    <property type="term" value="F:RNA binding"/>
    <property type="evidence" value="ECO:0007669"/>
    <property type="project" value="InterPro"/>
</dbReference>
<comment type="similarity">
    <text evidence="1">Belongs to the KHDC1 family.</text>
</comment>
<dbReference type="InterPro" id="IPR036612">
    <property type="entry name" value="KH_dom_type_1_sf"/>
</dbReference>
<protein>
    <submittedName>
        <fullName evidence="3">KH homology domain-containing protein 1</fullName>
    </submittedName>
</protein>
<dbReference type="Gene3D" id="3.30.1370.10">
    <property type="entry name" value="K Homology domain, type 1"/>
    <property type="match status" value="1"/>
</dbReference>
<dbReference type="AlphaFoldDB" id="L8Y758"/>
<dbReference type="eggNOG" id="ENOG502TCCK">
    <property type="taxonomic scope" value="Eukaryota"/>
</dbReference>
<evidence type="ECO:0000256" key="1">
    <source>
        <dbReference type="ARBA" id="ARBA00009081"/>
    </source>
</evidence>
<name>L8Y758_TUPCH</name>
<dbReference type="FunCoup" id="L8Y758">
    <property type="interactions" value="93"/>
</dbReference>
<reference evidence="4" key="1">
    <citation type="submission" date="2012-07" db="EMBL/GenBank/DDBJ databases">
        <title>Genome of the Chinese tree shrew, a rising model animal genetically related to primates.</title>
        <authorList>
            <person name="Zhang G."/>
            <person name="Fan Y."/>
            <person name="Yao Y."/>
            <person name="Huang Z."/>
        </authorList>
    </citation>
    <scope>NUCLEOTIDE SEQUENCE [LARGE SCALE GENOMIC DNA]</scope>
</reference>
<dbReference type="EMBL" id="KB366489">
    <property type="protein sequence ID" value="ELV10815.1"/>
    <property type="molecule type" value="Genomic_DNA"/>
</dbReference>
<dbReference type="Proteomes" id="UP000011518">
    <property type="component" value="Unassembled WGS sequence"/>
</dbReference>
<reference evidence="4" key="2">
    <citation type="journal article" date="2013" name="Nat. Commun.">
        <title>Genome of the Chinese tree shrew.</title>
        <authorList>
            <person name="Fan Y."/>
            <person name="Huang Z.Y."/>
            <person name="Cao C.C."/>
            <person name="Chen C.S."/>
            <person name="Chen Y.X."/>
            <person name="Fan D.D."/>
            <person name="He J."/>
            <person name="Hou H.L."/>
            <person name="Hu L."/>
            <person name="Hu X.T."/>
            <person name="Jiang X.T."/>
            <person name="Lai R."/>
            <person name="Lang Y.S."/>
            <person name="Liang B."/>
            <person name="Liao S.G."/>
            <person name="Mu D."/>
            <person name="Ma Y.Y."/>
            <person name="Niu Y.Y."/>
            <person name="Sun X.Q."/>
            <person name="Xia J.Q."/>
            <person name="Xiao J."/>
            <person name="Xiong Z.Q."/>
            <person name="Xu L."/>
            <person name="Yang L."/>
            <person name="Zhang Y."/>
            <person name="Zhao W."/>
            <person name="Zhao X.D."/>
            <person name="Zheng Y.T."/>
            <person name="Zhou J.M."/>
            <person name="Zhu Y.B."/>
            <person name="Zhang G.J."/>
            <person name="Wang J."/>
            <person name="Yao Y.G."/>
        </authorList>
    </citation>
    <scope>NUCLEOTIDE SEQUENCE [LARGE SCALE GENOMIC DNA]</scope>
</reference>
<accession>L8Y758</accession>
<organism evidence="3 4">
    <name type="scientific">Tupaia chinensis</name>
    <name type="common">Chinese tree shrew</name>
    <name type="synonym">Tupaia belangeri chinensis</name>
    <dbReference type="NCBI Taxonomy" id="246437"/>
    <lineage>
        <taxon>Eukaryota</taxon>
        <taxon>Metazoa</taxon>
        <taxon>Chordata</taxon>
        <taxon>Craniata</taxon>
        <taxon>Vertebrata</taxon>
        <taxon>Euteleostomi</taxon>
        <taxon>Mammalia</taxon>
        <taxon>Eutheria</taxon>
        <taxon>Euarchontoglires</taxon>
        <taxon>Scandentia</taxon>
        <taxon>Tupaiidae</taxon>
        <taxon>Tupaia</taxon>
    </lineage>
</organism>
<dbReference type="CDD" id="cd12795">
    <property type="entry name" value="FILIA_N_like"/>
    <property type="match status" value="1"/>
</dbReference>
<keyword evidence="4" id="KW-1185">Reference proteome</keyword>
<dbReference type="PANTHER" id="PTHR31368">
    <property type="entry name" value="DEVELOPMENT PLURPOTENCY-ASSOCIATED PROTEIN 1/5 FAMILY MEMBER"/>
    <property type="match status" value="1"/>
</dbReference>
<sequence length="94" mass="10728">MATSGKRLWWTVPENFFAPVVLDIEEDTEERIFGRDDTFLRCIEVHSHSLVQLEKWLTATGQTCVTVVGPFSVRQWLLDMISSVESHLPPSGPR</sequence>
<dbReference type="InterPro" id="IPR031952">
    <property type="entry name" value="MOEP19_KH-like"/>
</dbReference>
<gene>
    <name evidence="3" type="ORF">TREES_T100015456</name>
</gene>
<dbReference type="PANTHER" id="PTHR31368:SF6">
    <property type="entry name" value="KH HOMOLOGY DOMAIN-CONTAINING PROTEIN 1"/>
    <property type="match status" value="1"/>
</dbReference>
<evidence type="ECO:0000313" key="3">
    <source>
        <dbReference type="EMBL" id="ELV10815.1"/>
    </source>
</evidence>
<dbReference type="Pfam" id="PF16005">
    <property type="entry name" value="MOEP19"/>
    <property type="match status" value="1"/>
</dbReference>